<evidence type="ECO:0000313" key="2">
    <source>
        <dbReference type="EMBL" id="TCK72128.1"/>
    </source>
</evidence>
<protein>
    <recommendedName>
        <fullName evidence="4">Outer membrane lipoprotein-sorting protein</fullName>
    </recommendedName>
</protein>
<dbReference type="OrthoDB" id="117392at2"/>
<comment type="caution">
    <text evidence="2">The sequence shown here is derived from an EMBL/GenBank/DDBJ whole genome shotgun (WGS) entry which is preliminary data.</text>
</comment>
<dbReference type="RefSeq" id="WP_131997758.1">
    <property type="nucleotide sequence ID" value="NZ_SMGK01000004.1"/>
</dbReference>
<reference evidence="2 3" key="1">
    <citation type="submission" date="2019-03" db="EMBL/GenBank/DDBJ databases">
        <title>Genomic Encyclopedia of Type Strains, Phase IV (KMG-IV): sequencing the most valuable type-strain genomes for metagenomic binning, comparative biology and taxonomic classification.</title>
        <authorList>
            <person name="Goeker M."/>
        </authorList>
    </citation>
    <scope>NUCLEOTIDE SEQUENCE [LARGE SCALE GENOMIC DNA]</scope>
    <source>
        <strain evidence="2 3">DSM 103428</strain>
    </source>
</reference>
<evidence type="ECO:0000256" key="1">
    <source>
        <dbReference type="SAM" id="SignalP"/>
    </source>
</evidence>
<sequence>MALGLLLAPLLCAQTPAPPAASAPTDNSKQARAVLDAMVKALGGDAWLNLQDTYYEGRTSSFYQGRPTGIVIDYYAFHEFPDKDRTELTKKKNVIEMFVGNQGWEITYKGKRAIPDKDRDEFLRRRDHSIEIAIRVWLKDPHTLLIYDGQKLAERHLSDQVTLISSTNDSITIQTDADTHLPLSRTFEWRDPVYKDKNVEVEEYADYHTIQGFPTAFSITRFHNGDMTNQRFLSKAGYNFPMPTYMFNPDAAAAKIHR</sequence>
<dbReference type="EMBL" id="SMGK01000004">
    <property type="protein sequence ID" value="TCK72128.1"/>
    <property type="molecule type" value="Genomic_DNA"/>
</dbReference>
<feature type="chain" id="PRO_5020281347" description="Outer membrane lipoprotein-sorting protein" evidence="1">
    <location>
        <begin position="21"/>
        <end position="258"/>
    </location>
</feature>
<keyword evidence="1" id="KW-0732">Signal</keyword>
<evidence type="ECO:0000313" key="3">
    <source>
        <dbReference type="Proteomes" id="UP000295210"/>
    </source>
</evidence>
<dbReference type="Proteomes" id="UP000295210">
    <property type="component" value="Unassembled WGS sequence"/>
</dbReference>
<keyword evidence="3" id="KW-1185">Reference proteome</keyword>
<name>A0A4R1L299_9BACT</name>
<organism evidence="2 3">
    <name type="scientific">Acidipila rosea</name>
    <dbReference type="NCBI Taxonomy" id="768535"/>
    <lineage>
        <taxon>Bacteria</taxon>
        <taxon>Pseudomonadati</taxon>
        <taxon>Acidobacteriota</taxon>
        <taxon>Terriglobia</taxon>
        <taxon>Terriglobales</taxon>
        <taxon>Acidobacteriaceae</taxon>
        <taxon>Acidipila</taxon>
    </lineage>
</organism>
<accession>A0A4R1L299</accession>
<gene>
    <name evidence="2" type="ORF">C7378_2761</name>
</gene>
<evidence type="ECO:0008006" key="4">
    <source>
        <dbReference type="Google" id="ProtNLM"/>
    </source>
</evidence>
<proteinExistence type="predicted"/>
<dbReference type="AlphaFoldDB" id="A0A4R1L299"/>
<feature type="signal peptide" evidence="1">
    <location>
        <begin position="1"/>
        <end position="20"/>
    </location>
</feature>